<keyword evidence="5 6" id="KW-0804">Transcription</keyword>
<comment type="similarity">
    <text evidence="1 6">Belongs to the NusB family.</text>
</comment>
<dbReference type="GO" id="GO:0005829">
    <property type="term" value="C:cytosol"/>
    <property type="evidence" value="ECO:0007669"/>
    <property type="project" value="TreeGrafter"/>
</dbReference>
<dbReference type="InterPro" id="IPR006027">
    <property type="entry name" value="NusB_RsmB_TIM44"/>
</dbReference>
<evidence type="ECO:0000256" key="5">
    <source>
        <dbReference type="ARBA" id="ARBA00023163"/>
    </source>
</evidence>
<evidence type="ECO:0000256" key="6">
    <source>
        <dbReference type="HAMAP-Rule" id="MF_00073"/>
    </source>
</evidence>
<gene>
    <name evidence="6 8" type="primary">nusB</name>
    <name evidence="8" type="ORF">ELAC_0695</name>
</gene>
<keyword evidence="4 6" id="KW-0805">Transcription regulation</keyword>
<dbReference type="GO" id="GO:0031564">
    <property type="term" value="P:transcription antitermination"/>
    <property type="evidence" value="ECO:0007669"/>
    <property type="project" value="UniProtKB-KW"/>
</dbReference>
<keyword evidence="9" id="KW-1185">Reference proteome</keyword>
<reference evidence="9" key="1">
    <citation type="submission" date="2015-06" db="EMBL/GenBank/DDBJ databases">
        <authorList>
            <person name="Bertelli C."/>
        </authorList>
    </citation>
    <scope>NUCLEOTIDE SEQUENCE [LARGE SCALE GENOMIC DNA]</scope>
    <source>
        <strain evidence="9">CRIB-30</strain>
    </source>
</reference>
<dbReference type="Pfam" id="PF01029">
    <property type="entry name" value="NusB"/>
    <property type="match status" value="1"/>
</dbReference>
<sequence length="159" mass="17771">MALPQNKMREAVFQILFCLDMGHAAEDEIVQLMMGELKITKKYAKEAYLSAKAVFDAREELDGLIGAVAKSYSLERIQRAERNILRLGVYELRHHPEIPPLVSIAEAIRLSNKFATKEASKFINAILDALMKGMQGEAVDQEAVKEAIDQLPEPENTNG</sequence>
<keyword evidence="2 6" id="KW-0889">Transcription antitermination</keyword>
<feature type="domain" description="NusB/RsmB/TIM44" evidence="7">
    <location>
        <begin position="7"/>
        <end position="132"/>
    </location>
</feature>
<proteinExistence type="inferred from homology"/>
<evidence type="ECO:0000256" key="4">
    <source>
        <dbReference type="ARBA" id="ARBA00023015"/>
    </source>
</evidence>
<dbReference type="InterPro" id="IPR035926">
    <property type="entry name" value="NusB-like_sf"/>
</dbReference>
<dbReference type="AlphaFoldDB" id="A0A0H5DNY6"/>
<accession>A0A0H5DNY6</accession>
<dbReference type="HAMAP" id="MF_00073">
    <property type="entry name" value="NusB"/>
    <property type="match status" value="1"/>
</dbReference>
<dbReference type="GO" id="GO:0003723">
    <property type="term" value="F:RNA binding"/>
    <property type="evidence" value="ECO:0007669"/>
    <property type="project" value="UniProtKB-UniRule"/>
</dbReference>
<comment type="function">
    <text evidence="6">Involved in transcription antitermination. Required for transcription of ribosomal RNA (rRNA) genes. Binds specifically to the boxA antiterminator sequence of the ribosomal RNA (rrn) operons.</text>
</comment>
<dbReference type="GO" id="GO:0006353">
    <property type="term" value="P:DNA-templated transcription termination"/>
    <property type="evidence" value="ECO:0007669"/>
    <property type="project" value="UniProtKB-UniRule"/>
</dbReference>
<dbReference type="RefSeq" id="WP_239414344.1">
    <property type="nucleotide sequence ID" value="NZ_CWGJ01000011.1"/>
</dbReference>
<keyword evidence="3 6" id="KW-0694">RNA-binding</keyword>
<dbReference type="EMBL" id="CWGJ01000011">
    <property type="protein sequence ID" value="CRX38047.1"/>
    <property type="molecule type" value="Genomic_DNA"/>
</dbReference>
<evidence type="ECO:0000313" key="9">
    <source>
        <dbReference type="Proteomes" id="UP000220251"/>
    </source>
</evidence>
<evidence type="ECO:0000313" key="8">
    <source>
        <dbReference type="EMBL" id="CRX38047.1"/>
    </source>
</evidence>
<organism evidence="8 9">
    <name type="scientific">Estrella lausannensis</name>
    <dbReference type="NCBI Taxonomy" id="483423"/>
    <lineage>
        <taxon>Bacteria</taxon>
        <taxon>Pseudomonadati</taxon>
        <taxon>Chlamydiota</taxon>
        <taxon>Chlamydiia</taxon>
        <taxon>Parachlamydiales</taxon>
        <taxon>Candidatus Criblamydiaceae</taxon>
        <taxon>Estrella</taxon>
    </lineage>
</organism>
<evidence type="ECO:0000256" key="1">
    <source>
        <dbReference type="ARBA" id="ARBA00005952"/>
    </source>
</evidence>
<dbReference type="PANTHER" id="PTHR11078">
    <property type="entry name" value="N UTILIZATION SUBSTANCE PROTEIN B-RELATED"/>
    <property type="match status" value="1"/>
</dbReference>
<protein>
    <recommendedName>
        <fullName evidence="6">Transcription antitermination protein NusB</fullName>
    </recommendedName>
    <alternativeName>
        <fullName evidence="6">Antitermination factor NusB</fullName>
    </alternativeName>
</protein>
<dbReference type="PANTHER" id="PTHR11078:SF3">
    <property type="entry name" value="ANTITERMINATION NUSB DOMAIN-CONTAINING PROTEIN"/>
    <property type="match status" value="1"/>
</dbReference>
<dbReference type="InterPro" id="IPR011605">
    <property type="entry name" value="NusB_fam"/>
</dbReference>
<dbReference type="NCBIfam" id="TIGR01951">
    <property type="entry name" value="nusB"/>
    <property type="match status" value="1"/>
</dbReference>
<evidence type="ECO:0000256" key="3">
    <source>
        <dbReference type="ARBA" id="ARBA00022884"/>
    </source>
</evidence>
<evidence type="ECO:0000259" key="7">
    <source>
        <dbReference type="Pfam" id="PF01029"/>
    </source>
</evidence>
<dbReference type="SUPFAM" id="SSF48013">
    <property type="entry name" value="NusB-like"/>
    <property type="match status" value="1"/>
</dbReference>
<evidence type="ECO:0000256" key="2">
    <source>
        <dbReference type="ARBA" id="ARBA00022814"/>
    </source>
</evidence>
<dbReference type="Proteomes" id="UP000220251">
    <property type="component" value="Unassembled WGS sequence"/>
</dbReference>
<dbReference type="Gene3D" id="1.10.940.10">
    <property type="entry name" value="NusB-like"/>
    <property type="match status" value="1"/>
</dbReference>
<name>A0A0H5DNY6_9BACT</name>